<reference evidence="2 3" key="1">
    <citation type="journal article" date="2012" name="J. Bacteriol.">
        <title>Genome Sequence of Extracellular-Protease-Producing Alishewanella jeotgali Isolated from Traditional Korean Fermented Seafood.</title>
        <authorList>
            <person name="Jung J."/>
            <person name="Chun J."/>
            <person name="Park W."/>
        </authorList>
    </citation>
    <scope>NUCLEOTIDE SEQUENCE [LARGE SCALE GENOMIC DNA]</scope>
    <source>
        <strain evidence="2 3">KCTC 22429</strain>
    </source>
</reference>
<dbReference type="RefSeq" id="WP_008949826.1">
    <property type="nucleotide sequence ID" value="NZ_AHTH01000009.1"/>
</dbReference>
<keyword evidence="1" id="KW-0472">Membrane</keyword>
<sequence>MQFWLKLSTSLAALYGGAVVALAAALMHLWQSSLTELATGRVLAALAMLALHALGLLLLNIWQPTKLLLAVRLCWHLGVWLFCWTLLSGVFALPLHFSALAPLGGQSFILGWLLLAIASWRQTSWHRE</sequence>
<gene>
    <name evidence="2" type="ORF">AJE_04225</name>
</gene>
<keyword evidence="1" id="KW-1133">Transmembrane helix</keyword>
<dbReference type="eggNOG" id="ENOG5034AF7">
    <property type="taxonomic scope" value="Bacteria"/>
</dbReference>
<keyword evidence="1" id="KW-0812">Transmembrane</keyword>
<protein>
    <recommendedName>
        <fullName evidence="4">DUF423 domain-containing protein</fullName>
    </recommendedName>
</protein>
<dbReference type="EMBL" id="AHTH01000009">
    <property type="protein sequence ID" value="EHR41822.1"/>
    <property type="molecule type" value="Genomic_DNA"/>
</dbReference>
<evidence type="ECO:0000313" key="2">
    <source>
        <dbReference type="EMBL" id="EHR41822.1"/>
    </source>
</evidence>
<proteinExistence type="predicted"/>
<comment type="caution">
    <text evidence="2">The sequence shown here is derived from an EMBL/GenBank/DDBJ whole genome shotgun (WGS) entry which is preliminary data.</text>
</comment>
<feature type="transmembrane region" description="Helical" evidence="1">
    <location>
        <begin position="73"/>
        <end position="93"/>
    </location>
</feature>
<organism evidence="2 3">
    <name type="scientific">Alishewanella jeotgali KCTC 22429</name>
    <dbReference type="NCBI Taxonomy" id="1129374"/>
    <lineage>
        <taxon>Bacteria</taxon>
        <taxon>Pseudomonadati</taxon>
        <taxon>Pseudomonadota</taxon>
        <taxon>Gammaproteobacteria</taxon>
        <taxon>Alteromonadales</taxon>
        <taxon>Alteromonadaceae</taxon>
        <taxon>Alishewanella</taxon>
    </lineage>
</organism>
<dbReference type="AlphaFoldDB" id="H3ZBX7"/>
<accession>H3ZBX7</accession>
<evidence type="ECO:0008006" key="4">
    <source>
        <dbReference type="Google" id="ProtNLM"/>
    </source>
</evidence>
<evidence type="ECO:0000313" key="3">
    <source>
        <dbReference type="Proteomes" id="UP000012046"/>
    </source>
</evidence>
<feature type="transmembrane region" description="Helical" evidence="1">
    <location>
        <begin position="42"/>
        <end position="61"/>
    </location>
</feature>
<dbReference type="Proteomes" id="UP000012046">
    <property type="component" value="Unassembled WGS sequence"/>
</dbReference>
<keyword evidence="3" id="KW-1185">Reference proteome</keyword>
<feature type="transmembrane region" description="Helical" evidence="1">
    <location>
        <begin position="99"/>
        <end position="120"/>
    </location>
</feature>
<dbReference type="STRING" id="1129374.AJE_04225"/>
<feature type="transmembrane region" description="Helical" evidence="1">
    <location>
        <begin position="12"/>
        <end position="30"/>
    </location>
</feature>
<evidence type="ECO:0000256" key="1">
    <source>
        <dbReference type="SAM" id="Phobius"/>
    </source>
</evidence>
<dbReference type="PATRIC" id="fig|1129374.4.peg.846"/>
<name>H3ZBX7_9ALTE</name>